<dbReference type="PANTHER" id="PTHR12225">
    <property type="entry name" value="ADHESION REGULATING MOLECULE 1 110 KDA CELL MEMBRANE GLYCOPROTEIN"/>
    <property type="match status" value="1"/>
</dbReference>
<evidence type="ECO:0000256" key="1">
    <source>
        <dbReference type="ARBA" id="ARBA00004123"/>
    </source>
</evidence>
<dbReference type="InterPro" id="IPR032368">
    <property type="entry name" value="RPN13_DEUBAD"/>
</dbReference>
<keyword evidence="3" id="KW-0963">Cytoplasm</keyword>
<dbReference type="GO" id="GO:0008541">
    <property type="term" value="C:proteasome regulatory particle, lid subcomplex"/>
    <property type="evidence" value="ECO:0007669"/>
    <property type="project" value="TreeGrafter"/>
</dbReference>
<dbReference type="InterPro" id="IPR006773">
    <property type="entry name" value="Rpn13/ADRM1"/>
</dbReference>
<dbReference type="Gene3D" id="2.30.29.70">
    <property type="entry name" value="Proteasomal ubiquitin receptor Rpn13/ADRM1"/>
    <property type="match status" value="1"/>
</dbReference>
<sequence length="288" mass="31943">MDSASTKESSLQNTVFSAIVYRIKARDQNVLLPQAGAIKLCLFGELLPLSSLLYMKQGEDGLLHFFWKDRRTGAIEDDLIIFQGNSGRALTDEADFEKVTQSTGRVYILKFKSSSQKLFFWMQEPNADKDEELIAKVNSLINNPPSSGDDLMQALAQSQREGTPASPGGTPSQLEQIRRILANISVSDREAETQHITPELVGPILSNAEISSVLFPNLPYKASRTNAELEDIINSPTFRQSAQSLSAALRQGQLTEVLQQLGPHGDLEALRTFLQRLQDRMNSTMDTD</sequence>
<keyword evidence="9" id="KW-1185">Reference proteome</keyword>
<dbReference type="InterPro" id="IPR044867">
    <property type="entry name" value="DEUBAD_dom"/>
</dbReference>
<dbReference type="GO" id="GO:0061133">
    <property type="term" value="F:endopeptidase activator activity"/>
    <property type="evidence" value="ECO:0007669"/>
    <property type="project" value="TreeGrafter"/>
</dbReference>
<dbReference type="PANTHER" id="PTHR12225:SF0">
    <property type="entry name" value="PROTEASOMAL UBIQUITIN RECEPTOR ADRM1"/>
    <property type="match status" value="1"/>
</dbReference>
<dbReference type="Pfam" id="PF04683">
    <property type="entry name" value="Rpn13_ADRM1_Pru"/>
    <property type="match status" value="1"/>
</dbReference>
<reference evidence="8" key="1">
    <citation type="submission" date="2020-05" db="EMBL/GenBank/DDBJ databases">
        <title>Phylogenomic resolution of chytrid fungi.</title>
        <authorList>
            <person name="Stajich J.E."/>
            <person name="Amses K."/>
            <person name="Simmons R."/>
            <person name="Seto K."/>
            <person name="Myers J."/>
            <person name="Bonds A."/>
            <person name="Quandt C.A."/>
            <person name="Barry K."/>
            <person name="Liu P."/>
            <person name="Grigoriev I."/>
            <person name="Longcore J.E."/>
            <person name="James T.Y."/>
        </authorList>
    </citation>
    <scope>NUCLEOTIDE SEQUENCE</scope>
    <source>
        <strain evidence="8">JEL0379</strain>
    </source>
</reference>
<dbReference type="InterPro" id="IPR038108">
    <property type="entry name" value="RPN13_DEUBAD_sf"/>
</dbReference>
<dbReference type="AlphaFoldDB" id="A0AAD5TPN1"/>
<proteinExistence type="predicted"/>
<protein>
    <submittedName>
        <fullName evidence="8">Uncharacterized protein</fullName>
    </submittedName>
</protein>
<feature type="domain" description="DEUBAD" evidence="6">
    <location>
        <begin position="183"/>
        <end position="287"/>
    </location>
</feature>
<dbReference type="GO" id="GO:0005737">
    <property type="term" value="C:cytoplasm"/>
    <property type="evidence" value="ECO:0007669"/>
    <property type="project" value="UniProtKB-SubCell"/>
</dbReference>
<evidence type="ECO:0000259" key="6">
    <source>
        <dbReference type="PROSITE" id="PS51916"/>
    </source>
</evidence>
<dbReference type="InterPro" id="IPR044868">
    <property type="entry name" value="Rpn13/ADRM1_Pru"/>
</dbReference>
<comment type="subcellular location">
    <subcellularLocation>
        <location evidence="2">Cytoplasm</location>
    </subcellularLocation>
    <subcellularLocation>
        <location evidence="1">Nucleus</location>
    </subcellularLocation>
</comment>
<dbReference type="GO" id="GO:0070628">
    <property type="term" value="F:proteasome binding"/>
    <property type="evidence" value="ECO:0007669"/>
    <property type="project" value="TreeGrafter"/>
</dbReference>
<evidence type="ECO:0000313" key="9">
    <source>
        <dbReference type="Proteomes" id="UP001212152"/>
    </source>
</evidence>
<comment type="caution">
    <text evidence="8">The sequence shown here is derived from an EMBL/GenBank/DDBJ whole genome shotgun (WGS) entry which is preliminary data.</text>
</comment>
<evidence type="ECO:0000259" key="7">
    <source>
        <dbReference type="PROSITE" id="PS51917"/>
    </source>
</evidence>
<dbReference type="Gene3D" id="1.10.2020.20">
    <property type="match status" value="1"/>
</dbReference>
<dbReference type="PROSITE" id="PS51917">
    <property type="entry name" value="PRU"/>
    <property type="match status" value="1"/>
</dbReference>
<evidence type="ECO:0000256" key="5">
    <source>
        <dbReference type="ARBA" id="ARBA00023242"/>
    </source>
</evidence>
<dbReference type="GO" id="GO:0005634">
    <property type="term" value="C:nucleus"/>
    <property type="evidence" value="ECO:0007669"/>
    <property type="project" value="UniProtKB-SubCell"/>
</dbReference>
<dbReference type="CDD" id="cd13314">
    <property type="entry name" value="PH_Rpn13"/>
    <property type="match status" value="1"/>
</dbReference>
<evidence type="ECO:0000256" key="4">
    <source>
        <dbReference type="ARBA" id="ARBA00022942"/>
    </source>
</evidence>
<feature type="domain" description="Pru" evidence="7">
    <location>
        <begin position="17"/>
        <end position="144"/>
    </location>
</feature>
<dbReference type="Pfam" id="PF16550">
    <property type="entry name" value="RPN13_C"/>
    <property type="match status" value="1"/>
</dbReference>
<evidence type="ECO:0000256" key="3">
    <source>
        <dbReference type="ARBA" id="ARBA00022490"/>
    </source>
</evidence>
<gene>
    <name evidence="8" type="ORF">HDU87_006683</name>
</gene>
<organism evidence="8 9">
    <name type="scientific">Geranomyces variabilis</name>
    <dbReference type="NCBI Taxonomy" id="109894"/>
    <lineage>
        <taxon>Eukaryota</taxon>
        <taxon>Fungi</taxon>
        <taxon>Fungi incertae sedis</taxon>
        <taxon>Chytridiomycota</taxon>
        <taxon>Chytridiomycota incertae sedis</taxon>
        <taxon>Chytridiomycetes</taxon>
        <taxon>Spizellomycetales</taxon>
        <taxon>Powellomycetaceae</taxon>
        <taxon>Geranomyces</taxon>
    </lineage>
</organism>
<accession>A0AAD5TPN1</accession>
<evidence type="ECO:0000256" key="2">
    <source>
        <dbReference type="ARBA" id="ARBA00004496"/>
    </source>
</evidence>
<name>A0AAD5TPN1_9FUNG</name>
<keyword evidence="4" id="KW-0647">Proteasome</keyword>
<evidence type="ECO:0000313" key="8">
    <source>
        <dbReference type="EMBL" id="KAJ3183364.1"/>
    </source>
</evidence>
<dbReference type="EMBL" id="JADGJQ010000006">
    <property type="protein sequence ID" value="KAJ3183364.1"/>
    <property type="molecule type" value="Genomic_DNA"/>
</dbReference>
<dbReference type="PROSITE" id="PS51916">
    <property type="entry name" value="DEUBAD"/>
    <property type="match status" value="1"/>
</dbReference>
<dbReference type="Proteomes" id="UP001212152">
    <property type="component" value="Unassembled WGS sequence"/>
</dbReference>
<keyword evidence="5" id="KW-0539">Nucleus</keyword>
<dbReference type="InterPro" id="IPR038633">
    <property type="entry name" value="Rpn13/ADRM1_Pru_sf"/>
</dbReference>